<proteinExistence type="predicted"/>
<dbReference type="AlphaFoldDB" id="A0A7R9K121"/>
<organism evidence="1">
    <name type="scientific">Timema genevievae</name>
    <name type="common">Walking stick</name>
    <dbReference type="NCBI Taxonomy" id="629358"/>
    <lineage>
        <taxon>Eukaryota</taxon>
        <taxon>Metazoa</taxon>
        <taxon>Ecdysozoa</taxon>
        <taxon>Arthropoda</taxon>
        <taxon>Hexapoda</taxon>
        <taxon>Insecta</taxon>
        <taxon>Pterygota</taxon>
        <taxon>Neoptera</taxon>
        <taxon>Polyneoptera</taxon>
        <taxon>Phasmatodea</taxon>
        <taxon>Timematodea</taxon>
        <taxon>Timematoidea</taxon>
        <taxon>Timematidae</taxon>
        <taxon>Timema</taxon>
    </lineage>
</organism>
<evidence type="ECO:0000313" key="1">
    <source>
        <dbReference type="EMBL" id="CAD7598287.1"/>
    </source>
</evidence>
<reference evidence="1" key="1">
    <citation type="submission" date="2020-11" db="EMBL/GenBank/DDBJ databases">
        <authorList>
            <person name="Tran Van P."/>
        </authorList>
    </citation>
    <scope>NUCLEOTIDE SEQUENCE</scope>
</reference>
<protein>
    <submittedName>
        <fullName evidence="1">Uncharacterized protein</fullName>
    </submittedName>
</protein>
<sequence>MYRDISRQIPHRVLLPVRVIHLSTNYANGLGIGNEIRTSISPSSEVELNTTGALANYATEADSEFDPTLVATMEEWAFGIATLRRWLNHLETISSRSLNDQSSTGSADFKHLYRLLDISRGEPDSVREVMKRAVHSSIPLTSVQLLLTLPPGTPPTLERLLGDLLHEAMASPRNNVIPPLGFGGNWLNVVTTATCSDMWVGVGKRSVRVFQQR</sequence>
<name>A0A7R9K121_TIMGE</name>
<gene>
    <name evidence="1" type="ORF">TGEB3V08_LOCUS7004</name>
</gene>
<dbReference type="EMBL" id="OE842011">
    <property type="protein sequence ID" value="CAD7598287.1"/>
    <property type="molecule type" value="Genomic_DNA"/>
</dbReference>
<accession>A0A7R9K121</accession>